<reference evidence="15 16" key="1">
    <citation type="journal article" date="2018" name="Gigascience">
        <title>Genomes of trombidid mites reveal novel predicted allergens and laterally-transferred genes associated with secondary metabolism.</title>
        <authorList>
            <person name="Dong X."/>
            <person name="Chaisiri K."/>
            <person name="Xia D."/>
            <person name="Armstrong S.D."/>
            <person name="Fang Y."/>
            <person name="Donnelly M.J."/>
            <person name="Kadowaki T."/>
            <person name="McGarry J.W."/>
            <person name="Darby A.C."/>
            <person name="Makepeace B.L."/>
        </authorList>
    </citation>
    <scope>NUCLEOTIDE SEQUENCE [LARGE SCALE GENOMIC DNA]</scope>
    <source>
        <strain evidence="15">UoL-UT</strain>
    </source>
</reference>
<evidence type="ECO:0000256" key="12">
    <source>
        <dbReference type="PROSITE-ProRule" id="PRU00175"/>
    </source>
</evidence>
<evidence type="ECO:0000313" key="15">
    <source>
        <dbReference type="EMBL" id="RWS22625.1"/>
    </source>
</evidence>
<evidence type="ECO:0000256" key="4">
    <source>
        <dbReference type="ARBA" id="ARBA00012251"/>
    </source>
</evidence>
<comment type="caution">
    <text evidence="15">The sequence shown here is derived from an EMBL/GenBank/DDBJ whole genome shotgun (WGS) entry which is preliminary data.</text>
</comment>
<evidence type="ECO:0000256" key="7">
    <source>
        <dbReference type="ARBA" id="ARBA00022737"/>
    </source>
</evidence>
<dbReference type="VEuPathDB" id="VectorBase:LDEU009415"/>
<keyword evidence="8 12" id="KW-0863">Zinc-finger</keyword>
<dbReference type="EMBL" id="NCKV01008290">
    <property type="protein sequence ID" value="RWS22625.1"/>
    <property type="molecule type" value="Genomic_DNA"/>
</dbReference>
<keyword evidence="5" id="KW-0808">Transferase</keyword>
<evidence type="ECO:0000256" key="11">
    <source>
        <dbReference type="ARBA" id="ARBA00044508"/>
    </source>
</evidence>
<dbReference type="InterPro" id="IPR002867">
    <property type="entry name" value="IBR_dom"/>
</dbReference>
<dbReference type="InterPro" id="IPR044066">
    <property type="entry name" value="TRIAD_supradom"/>
</dbReference>
<dbReference type="Pfam" id="PF22191">
    <property type="entry name" value="IBR_1"/>
    <property type="match status" value="1"/>
</dbReference>
<comment type="similarity">
    <text evidence="3">Belongs to the RBR family. Ariadne subfamily.</text>
</comment>
<dbReference type="GO" id="GO:0016567">
    <property type="term" value="P:protein ubiquitination"/>
    <property type="evidence" value="ECO:0007669"/>
    <property type="project" value="InterPro"/>
</dbReference>
<evidence type="ECO:0000256" key="1">
    <source>
        <dbReference type="ARBA" id="ARBA00001798"/>
    </source>
</evidence>
<evidence type="ECO:0000256" key="6">
    <source>
        <dbReference type="ARBA" id="ARBA00022723"/>
    </source>
</evidence>
<feature type="domain" description="RING-type" evidence="13">
    <location>
        <begin position="130"/>
        <end position="178"/>
    </location>
</feature>
<comment type="pathway">
    <text evidence="2">Protein modification; protein ubiquitination.</text>
</comment>
<name>A0A443S595_9ACAR</name>
<dbReference type="InterPro" id="IPR047548">
    <property type="entry name" value="Rcat_RBR_RNF14"/>
</dbReference>
<dbReference type="Gene3D" id="1.20.120.1750">
    <property type="match status" value="1"/>
</dbReference>
<dbReference type="OrthoDB" id="10009520at2759"/>
<dbReference type="CDD" id="cd20354">
    <property type="entry name" value="Rcat_RBR_RNF14"/>
    <property type="match status" value="1"/>
</dbReference>
<evidence type="ECO:0000256" key="3">
    <source>
        <dbReference type="ARBA" id="ARBA00005884"/>
    </source>
</evidence>
<dbReference type="CDD" id="cd20343">
    <property type="entry name" value="BRcat_RBR_HHARI-like"/>
    <property type="match status" value="1"/>
</dbReference>
<evidence type="ECO:0000259" key="14">
    <source>
        <dbReference type="PROSITE" id="PS51873"/>
    </source>
</evidence>
<evidence type="ECO:0000256" key="8">
    <source>
        <dbReference type="ARBA" id="ARBA00022771"/>
    </source>
</evidence>
<comment type="catalytic activity">
    <reaction evidence="1">
        <text>[E2 ubiquitin-conjugating enzyme]-S-ubiquitinyl-L-cysteine + [acceptor protein]-L-lysine = [E2 ubiquitin-conjugating enzyme]-L-cysteine + [acceptor protein]-N(6)-ubiquitinyl-L-lysine.</text>
        <dbReference type="EC" id="2.3.2.31"/>
    </reaction>
</comment>
<keyword evidence="7" id="KW-0677">Repeat</keyword>
<dbReference type="AlphaFoldDB" id="A0A443S595"/>
<evidence type="ECO:0000256" key="10">
    <source>
        <dbReference type="ARBA" id="ARBA00022833"/>
    </source>
</evidence>
<dbReference type="InterPro" id="IPR048962">
    <property type="entry name" value="ARIH1-like_UBL"/>
</dbReference>
<dbReference type="PANTHER" id="PTHR11685">
    <property type="entry name" value="RBR FAMILY RING FINGER AND IBR DOMAIN-CONTAINING"/>
    <property type="match status" value="1"/>
</dbReference>
<evidence type="ECO:0000259" key="13">
    <source>
        <dbReference type="PROSITE" id="PS50089"/>
    </source>
</evidence>
<evidence type="ECO:0000256" key="5">
    <source>
        <dbReference type="ARBA" id="ARBA00022679"/>
    </source>
</evidence>
<organism evidence="15 16">
    <name type="scientific">Leptotrombidium deliense</name>
    <dbReference type="NCBI Taxonomy" id="299467"/>
    <lineage>
        <taxon>Eukaryota</taxon>
        <taxon>Metazoa</taxon>
        <taxon>Ecdysozoa</taxon>
        <taxon>Arthropoda</taxon>
        <taxon>Chelicerata</taxon>
        <taxon>Arachnida</taxon>
        <taxon>Acari</taxon>
        <taxon>Acariformes</taxon>
        <taxon>Trombidiformes</taxon>
        <taxon>Prostigmata</taxon>
        <taxon>Anystina</taxon>
        <taxon>Parasitengona</taxon>
        <taxon>Trombiculoidea</taxon>
        <taxon>Trombiculidae</taxon>
        <taxon>Leptotrombidium</taxon>
    </lineage>
</organism>
<dbReference type="SUPFAM" id="SSF57850">
    <property type="entry name" value="RING/U-box"/>
    <property type="match status" value="3"/>
</dbReference>
<dbReference type="PROSITE" id="PS51873">
    <property type="entry name" value="TRIAD"/>
    <property type="match status" value="1"/>
</dbReference>
<sequence>MESNDEEISIDFEEDSINEDEITCQAHSSFSNSQMNCDQRSNEHLPYEILTAEEIIKTMVECVEEVNSVVQLSQNITRILLNHCKWDKEKLLERYFDGVRYELFKEAHIVYRSQKTAIDKARYSHLKFHCGICFEDVEKAALIGGDCGHKFCKDCWTQYLTTKIMDEGSANDISCTAHGCGILVDDRTVLSLISEVNVRLRYQILITNSFVNCNKLLRWCPNPLCSHVVKVKFFDSLKVKCYCGTTFCFGCGEDWHEPVNCDLLSKWLKKCKGDSETKKWILANTKSCPTCGVNIEKNGGCNWVHCKKCLTGFCWFCLKTTSNHFCCNVYKMSSDETKEQNRASLQKFLFYFDRYMNHKKSLQFENTLYASVNQKMDEMQLKHNWCFAEVQFLKKAVDVLCECRQTLMYTYVFADCVIKTNQLEIFEDNQRDLEQATEILSQYLERDLTDDCVINIKQKVQDKYKYCDSRRNALVKHVQEGYDNEFWNFIVDTV</sequence>
<dbReference type="GO" id="GO:0008270">
    <property type="term" value="F:zinc ion binding"/>
    <property type="evidence" value="ECO:0007669"/>
    <property type="project" value="UniProtKB-KW"/>
</dbReference>
<dbReference type="Gene3D" id="3.30.40.10">
    <property type="entry name" value="Zinc/RING finger domain, C3HC4 (zinc finger)"/>
    <property type="match status" value="1"/>
</dbReference>
<dbReference type="Proteomes" id="UP000288716">
    <property type="component" value="Unassembled WGS sequence"/>
</dbReference>
<feature type="domain" description="RING-type" evidence="14">
    <location>
        <begin position="126"/>
        <end position="331"/>
    </location>
</feature>
<dbReference type="InterPro" id="IPR031127">
    <property type="entry name" value="E3_UB_ligase_RBR"/>
</dbReference>
<evidence type="ECO:0000313" key="16">
    <source>
        <dbReference type="Proteomes" id="UP000288716"/>
    </source>
</evidence>
<protein>
    <recommendedName>
        <fullName evidence="4">RBR-type E3 ubiquitin transferase</fullName>
        <ecNumber evidence="4">2.3.2.31</ecNumber>
    </recommendedName>
</protein>
<keyword evidence="9" id="KW-0833">Ubl conjugation pathway</keyword>
<dbReference type="Pfam" id="PF01485">
    <property type="entry name" value="IBR"/>
    <property type="match status" value="1"/>
</dbReference>
<dbReference type="SMART" id="SM00647">
    <property type="entry name" value="IBR"/>
    <property type="match status" value="2"/>
</dbReference>
<dbReference type="STRING" id="299467.A0A443S595"/>
<dbReference type="Pfam" id="PF21235">
    <property type="entry name" value="UBA_ARI1"/>
    <property type="match status" value="1"/>
</dbReference>
<dbReference type="PROSITE" id="PS50089">
    <property type="entry name" value="ZF_RING_2"/>
    <property type="match status" value="1"/>
</dbReference>
<gene>
    <name evidence="15" type="ORF">B4U80_02562</name>
</gene>
<evidence type="ECO:0000256" key="9">
    <source>
        <dbReference type="ARBA" id="ARBA00022786"/>
    </source>
</evidence>
<accession>A0A443S595</accession>
<dbReference type="InterPro" id="IPR001841">
    <property type="entry name" value="Znf_RING"/>
</dbReference>
<dbReference type="FunFam" id="1.20.120.1750:FF:000002">
    <property type="entry name" value="RBR-type E3 ubiquitin transferase"/>
    <property type="match status" value="1"/>
</dbReference>
<dbReference type="InterPro" id="IPR013083">
    <property type="entry name" value="Znf_RING/FYVE/PHD"/>
</dbReference>
<keyword evidence="16" id="KW-1185">Reference proteome</keyword>
<dbReference type="EC" id="2.3.2.31" evidence="4"/>
<proteinExistence type="inferred from homology"/>
<keyword evidence="6" id="KW-0479">Metal-binding</keyword>
<comment type="similarity">
    <text evidence="11">Belongs to the RBR family. RNF14 subfamily.</text>
</comment>
<dbReference type="GO" id="GO:0061630">
    <property type="term" value="F:ubiquitin protein ligase activity"/>
    <property type="evidence" value="ECO:0007669"/>
    <property type="project" value="UniProtKB-EC"/>
</dbReference>
<evidence type="ECO:0000256" key="2">
    <source>
        <dbReference type="ARBA" id="ARBA00004906"/>
    </source>
</evidence>
<dbReference type="FunFam" id="3.30.40.10:FF:000019">
    <property type="entry name" value="RBR-type E3 ubiquitin transferase"/>
    <property type="match status" value="1"/>
</dbReference>
<dbReference type="Pfam" id="PF13923">
    <property type="entry name" value="zf-C3HC4_2"/>
    <property type="match status" value="1"/>
</dbReference>
<keyword evidence="10" id="KW-0862">Zinc</keyword>